<dbReference type="EMBL" id="QZKU01000029">
    <property type="protein sequence ID" value="RJP24874.1"/>
    <property type="molecule type" value="Genomic_DNA"/>
</dbReference>
<reference evidence="5 6" key="1">
    <citation type="journal article" date="2017" name="ISME J.">
        <title>Energy and carbon metabolisms in a deep terrestrial subsurface fluid microbial community.</title>
        <authorList>
            <person name="Momper L."/>
            <person name="Jungbluth S.P."/>
            <person name="Lee M.D."/>
            <person name="Amend J.P."/>
        </authorList>
    </citation>
    <scope>NUCLEOTIDE SEQUENCE [LARGE SCALE GENOMIC DNA]</scope>
    <source>
        <strain evidence="5">SURF_5</strain>
    </source>
</reference>
<dbReference type="InterPro" id="IPR003781">
    <property type="entry name" value="CoA-bd"/>
</dbReference>
<keyword evidence="2" id="KW-0547">Nucleotide-binding</keyword>
<dbReference type="Gene3D" id="3.40.50.720">
    <property type="entry name" value="NAD(P)-binding Rossmann-like Domain"/>
    <property type="match status" value="1"/>
</dbReference>
<dbReference type="Proteomes" id="UP000265882">
    <property type="component" value="Unassembled WGS sequence"/>
</dbReference>
<evidence type="ECO:0000256" key="3">
    <source>
        <dbReference type="ARBA" id="ARBA00022840"/>
    </source>
</evidence>
<dbReference type="GO" id="GO:0005524">
    <property type="term" value="F:ATP binding"/>
    <property type="evidence" value="ECO:0007669"/>
    <property type="project" value="UniProtKB-KW"/>
</dbReference>
<accession>A0A3A4PAA6</accession>
<dbReference type="InterPro" id="IPR016102">
    <property type="entry name" value="Succinyl-CoA_synth-like"/>
</dbReference>
<evidence type="ECO:0000256" key="2">
    <source>
        <dbReference type="ARBA" id="ARBA00022741"/>
    </source>
</evidence>
<name>A0A3A4PAA6_ABYX5</name>
<dbReference type="InterPro" id="IPR036291">
    <property type="entry name" value="NAD(P)-bd_dom_sf"/>
</dbReference>
<evidence type="ECO:0000313" key="5">
    <source>
        <dbReference type="EMBL" id="RJP24874.1"/>
    </source>
</evidence>
<organism evidence="5 6">
    <name type="scientific">Abyssobacteria bacterium (strain SURF_5)</name>
    <dbReference type="NCBI Taxonomy" id="2093360"/>
    <lineage>
        <taxon>Bacteria</taxon>
        <taxon>Pseudomonadati</taxon>
        <taxon>Candidatus Hydrogenedentota</taxon>
        <taxon>Candidatus Abyssobacteria</taxon>
    </lineage>
</organism>
<keyword evidence="1" id="KW-0436">Ligase</keyword>
<dbReference type="Gene3D" id="3.40.50.261">
    <property type="entry name" value="Succinyl-CoA synthetase domains"/>
    <property type="match status" value="2"/>
</dbReference>
<dbReference type="PANTHER" id="PTHR43334:SF1">
    <property type="entry name" value="3-HYDROXYPROPIONATE--COA LIGASE [ADP-FORMING]"/>
    <property type="match status" value="1"/>
</dbReference>
<dbReference type="InterPro" id="IPR043938">
    <property type="entry name" value="Ligase_CoA_dom"/>
</dbReference>
<dbReference type="SUPFAM" id="SSF52210">
    <property type="entry name" value="Succinyl-CoA synthetase domains"/>
    <property type="match status" value="2"/>
</dbReference>
<keyword evidence="3" id="KW-0067">ATP-binding</keyword>
<dbReference type="InterPro" id="IPR051538">
    <property type="entry name" value="Acyl-CoA_Synth/Transferase"/>
</dbReference>
<evidence type="ECO:0000259" key="4">
    <source>
        <dbReference type="SMART" id="SM00881"/>
    </source>
</evidence>
<dbReference type="Pfam" id="PF13380">
    <property type="entry name" value="CoA_binding_2"/>
    <property type="match status" value="1"/>
</dbReference>
<dbReference type="SMART" id="SM00881">
    <property type="entry name" value="CoA_binding"/>
    <property type="match status" value="1"/>
</dbReference>
<sequence length="493" mass="53777">MSKVLQRLSPVFNPRSIAFVGASNSVTKWGFLILFNLLDGGYQGRVYPVNPREREVMGVTAYPSILDVPDAVDLAIIVVPPPQVLPVIRQCVEKKVPAGVVITAGFGELGEKEKDLERQMVELAHGGGMVLAGPNCAGVLNAHLSLYCLMPPFFPKPGDISMCSQSGNVGASMLRFSLHREMGFSKFISTGNEADLHTEDYLEYFGEDPQTNVILSYLEGPHDGRRLFQTARSVAKKKPIVLIKSGRTAAGEKAARSHTGSLAGSDEIFDVMCRQAGIIRVEDIEQMFDTGRAFQRQPLPKGKRVAIVAAGGGWGVLAADACSRVGLDVVRLRPETLEALDEILPSWWSRNNPIDLVAGLKPGDFINSIEVMLRCDYVDAVMALGGIGFSTVRAQGFRKSCHAERYNLIHLSELFVGEDMRTARGIIELIDTYQKPVIVASETSIGARPNLNPPVLAIEEAGVMVYPTPDRAAKVLARMVERALYLRNGETQE</sequence>
<evidence type="ECO:0000256" key="1">
    <source>
        <dbReference type="ARBA" id="ARBA00022598"/>
    </source>
</evidence>
<evidence type="ECO:0000313" key="6">
    <source>
        <dbReference type="Proteomes" id="UP000265882"/>
    </source>
</evidence>
<dbReference type="PANTHER" id="PTHR43334">
    <property type="entry name" value="ACETATE--COA LIGASE [ADP-FORMING]"/>
    <property type="match status" value="1"/>
</dbReference>
<dbReference type="AlphaFoldDB" id="A0A3A4PAA6"/>
<dbReference type="GO" id="GO:0043758">
    <property type="term" value="F:acetate-CoA ligase (ADP-forming) activity"/>
    <property type="evidence" value="ECO:0007669"/>
    <property type="project" value="InterPro"/>
</dbReference>
<feature type="domain" description="CoA-binding" evidence="4">
    <location>
        <begin position="11"/>
        <end position="106"/>
    </location>
</feature>
<gene>
    <name evidence="5" type="ORF">C4520_03255</name>
</gene>
<dbReference type="Pfam" id="PF19045">
    <property type="entry name" value="Ligase_CoA_2"/>
    <property type="match status" value="1"/>
</dbReference>
<dbReference type="SUPFAM" id="SSF51735">
    <property type="entry name" value="NAD(P)-binding Rossmann-fold domains"/>
    <property type="match status" value="1"/>
</dbReference>
<proteinExistence type="predicted"/>
<dbReference type="Pfam" id="PF13607">
    <property type="entry name" value="Succ_CoA_lig"/>
    <property type="match status" value="1"/>
</dbReference>
<dbReference type="InterPro" id="IPR032875">
    <property type="entry name" value="Succ_CoA_lig_flav_dom"/>
</dbReference>
<comment type="caution">
    <text evidence="5">The sequence shown here is derived from an EMBL/GenBank/DDBJ whole genome shotgun (WGS) entry which is preliminary data.</text>
</comment>
<protein>
    <recommendedName>
        <fullName evidence="4">CoA-binding domain-containing protein</fullName>
    </recommendedName>
</protein>